<name>A0ABS9H6K5_9BACL</name>
<sequence>MWLRKHYGLDYVDLITEPGMDRVLSQGKKSELKRLKGKVNISIDAHDSQLVAVVGHYDCAANPVSKFKHIHDIKQGINVVQSRGLPVRVVGLWVDDCWQVHVIS</sequence>
<reference evidence="1 2" key="1">
    <citation type="submission" date="2022-01" db="EMBL/GenBank/DDBJ databases">
        <title>Alkalihalobacillus sp. EGI L200015, a novel bacterium isolated from a salt lake sediment.</title>
        <authorList>
            <person name="Gao L."/>
            <person name="Fang B.-Z."/>
            <person name="Li W.-J."/>
        </authorList>
    </citation>
    <scope>NUCLEOTIDE SEQUENCE [LARGE SCALE GENOMIC DNA]</scope>
    <source>
        <strain evidence="1 2">KCTC 12718</strain>
    </source>
</reference>
<dbReference type="InterPro" id="IPR046871">
    <property type="entry name" value="Pro_CA_2"/>
</dbReference>
<dbReference type="EMBL" id="JAKIJS010000003">
    <property type="protein sequence ID" value="MCF6139430.1"/>
    <property type="molecule type" value="Genomic_DNA"/>
</dbReference>
<comment type="caution">
    <text evidence="1">The sequence shown here is derived from an EMBL/GenBank/DDBJ whole genome shotgun (WGS) entry which is preliminary data.</text>
</comment>
<dbReference type="Pfam" id="PF20393">
    <property type="entry name" value="Pro_CA_2"/>
    <property type="match status" value="1"/>
</dbReference>
<accession>A0ABS9H6K5</accession>
<keyword evidence="2" id="KW-1185">Reference proteome</keyword>
<organism evidence="1 2">
    <name type="scientific">Pseudalkalibacillus berkeleyi</name>
    <dbReference type="NCBI Taxonomy" id="1069813"/>
    <lineage>
        <taxon>Bacteria</taxon>
        <taxon>Bacillati</taxon>
        <taxon>Bacillota</taxon>
        <taxon>Bacilli</taxon>
        <taxon>Bacillales</taxon>
        <taxon>Fictibacillaceae</taxon>
        <taxon>Pseudalkalibacillus</taxon>
    </lineage>
</organism>
<evidence type="ECO:0000313" key="2">
    <source>
        <dbReference type="Proteomes" id="UP001649381"/>
    </source>
</evidence>
<dbReference type="Proteomes" id="UP001649381">
    <property type="component" value="Unassembled WGS sequence"/>
</dbReference>
<protein>
    <recommendedName>
        <fullName evidence="3">Peptidase M28 domain-containing protein</fullName>
    </recommendedName>
</protein>
<evidence type="ECO:0000313" key="1">
    <source>
        <dbReference type="EMBL" id="MCF6139430.1"/>
    </source>
</evidence>
<evidence type="ECO:0008006" key="3">
    <source>
        <dbReference type="Google" id="ProtNLM"/>
    </source>
</evidence>
<proteinExistence type="predicted"/>
<gene>
    <name evidence="1" type="ORF">L2716_17015</name>
</gene>